<keyword evidence="1" id="KW-1133">Transmembrane helix</keyword>
<dbReference type="EMBL" id="CP118627">
    <property type="protein sequence ID" value="WEA13516.1"/>
    <property type="molecule type" value="Genomic_DNA"/>
</dbReference>
<feature type="transmembrane region" description="Helical" evidence="1">
    <location>
        <begin position="27"/>
        <end position="44"/>
    </location>
</feature>
<accession>A0A1I4GQW9</accession>
<dbReference type="GeneID" id="61073540"/>
<reference evidence="4 6" key="1">
    <citation type="submission" date="2016-10" db="EMBL/GenBank/DDBJ databases">
        <authorList>
            <person name="de Groot N.N."/>
        </authorList>
    </citation>
    <scope>NUCLEOTIDE SEQUENCE [LARGE SCALE GENOMIC DNA]</scope>
    <source>
        <strain evidence="4 6">M79</strain>
    </source>
</reference>
<evidence type="ECO:0000313" key="7">
    <source>
        <dbReference type="Proteomes" id="UP000504756"/>
    </source>
</evidence>
<dbReference type="RefSeq" id="WP_003133314.1">
    <property type="nucleotide sequence ID" value="NZ_AP026069.1"/>
</dbReference>
<feature type="transmembrane region" description="Helical" evidence="1">
    <location>
        <begin position="51"/>
        <end position="71"/>
    </location>
</feature>
<evidence type="ECO:0000313" key="2">
    <source>
        <dbReference type="EMBL" id="GFO52107.1"/>
    </source>
</evidence>
<protein>
    <submittedName>
        <fullName evidence="3">DUF3165 family protein</fullName>
    </submittedName>
</protein>
<proteinExistence type="predicted"/>
<dbReference type="AlphaFoldDB" id="A0A1I4GQW9"/>
<dbReference type="EMBL" id="JARYTV010000006">
    <property type="protein sequence ID" value="MDH7960357.1"/>
    <property type="molecule type" value="Genomic_DNA"/>
</dbReference>
<keyword evidence="1" id="KW-0812">Transmembrane</keyword>
<gene>
    <name evidence="2" type="ORF">ikelab_13820</name>
    <name evidence="5" type="ORF">PWF74_08335</name>
    <name evidence="3" type="ORF">QHR29_07755</name>
    <name evidence="4" type="ORF">SAMN05216438_10519</name>
</gene>
<reference evidence="3" key="4">
    <citation type="submission" date="2023-04" db="EMBL/GenBank/DDBJ databases">
        <title>Genomic analysis of Lactococcus garvieae isolates.</title>
        <authorList>
            <person name="Zhanghang C."/>
        </authorList>
    </citation>
    <scope>NUCLEOTIDE SEQUENCE</scope>
    <source>
        <strain evidence="3">ZB-1</strain>
    </source>
</reference>
<dbReference type="EMBL" id="FOTJ01000005">
    <property type="protein sequence ID" value="SFL32418.1"/>
    <property type="molecule type" value="Genomic_DNA"/>
</dbReference>
<sequence length="76" mass="8353">MFYLILLVLFALGYIFLMPKDVRRSTDIFVFASVSVLIVAVAIGQAVSHRAALYEIAMVIALLALAVKALVEIEKL</sequence>
<evidence type="ECO:0000256" key="1">
    <source>
        <dbReference type="SAM" id="Phobius"/>
    </source>
</evidence>
<name>A0A1I4GQW9_9LACT</name>
<dbReference type="Proteomes" id="UP001157396">
    <property type="component" value="Unassembled WGS sequence"/>
</dbReference>
<evidence type="ECO:0000313" key="4">
    <source>
        <dbReference type="EMBL" id="SFL32418.1"/>
    </source>
</evidence>
<evidence type="ECO:0000313" key="6">
    <source>
        <dbReference type="Proteomes" id="UP000181969"/>
    </source>
</evidence>
<keyword evidence="1" id="KW-0472">Membrane</keyword>
<dbReference type="Proteomes" id="UP000181969">
    <property type="component" value="Unassembled WGS sequence"/>
</dbReference>
<reference evidence="2 7" key="2">
    <citation type="submission" date="2020-06" db="EMBL/GenBank/DDBJ databases">
        <title>Draft genome sequence of Lactic acid bacteria from Okinawan-style tofu.</title>
        <authorList>
            <person name="Takara I."/>
            <person name="Ikematsu S."/>
        </authorList>
    </citation>
    <scope>NUCLEOTIDE SEQUENCE [LARGE SCALE GENOMIC DNA]</scope>
    <source>
        <strain evidence="7">lg38</strain>
        <strain evidence="2">Lg38</strain>
    </source>
</reference>
<organism evidence="4 6">
    <name type="scientific">Lactococcus garvieae</name>
    <dbReference type="NCBI Taxonomy" id="1363"/>
    <lineage>
        <taxon>Bacteria</taxon>
        <taxon>Bacillati</taxon>
        <taxon>Bacillota</taxon>
        <taxon>Bacilli</taxon>
        <taxon>Lactobacillales</taxon>
        <taxon>Streptococcaceae</taxon>
        <taxon>Lactococcus</taxon>
    </lineage>
</organism>
<evidence type="ECO:0000313" key="3">
    <source>
        <dbReference type="EMBL" id="MDH7960357.1"/>
    </source>
</evidence>
<dbReference type="Proteomes" id="UP000504756">
    <property type="component" value="Unassembled WGS sequence"/>
</dbReference>
<reference evidence="5" key="3">
    <citation type="submission" date="2023-02" db="EMBL/GenBank/DDBJ databases">
        <title>Comparative genomics and fermentation flavor characterization of five lactic acid bacteria reveal flavor biosynthesis metabolic pathways in fermented muskmelon puree.</title>
        <authorList>
            <person name="Yuan L."/>
            <person name="Li M."/>
            <person name="Xu X."/>
            <person name="Lao F."/>
            <person name="Wu J."/>
        </authorList>
    </citation>
    <scope>NUCLEOTIDE SEQUENCE</scope>
    <source>
        <strain evidence="5">Pa-2</strain>
    </source>
</reference>
<dbReference type="EMBL" id="BLXU01000008">
    <property type="protein sequence ID" value="GFO52107.1"/>
    <property type="molecule type" value="Genomic_DNA"/>
</dbReference>
<dbReference type="Proteomes" id="UP001217324">
    <property type="component" value="Chromosome"/>
</dbReference>
<evidence type="ECO:0000313" key="5">
    <source>
        <dbReference type="EMBL" id="WEA13516.1"/>
    </source>
</evidence>